<comment type="catalytic activity">
    <reaction evidence="16">
        <text>[GlcNAc-(1-&gt;4)-Mur2Ac(oyl-L-Ala-gamma-D-Glu-L-Lys-D-Ala-D-Ala)](n)-di-trans,octa-cis-undecaprenyl diphosphate + beta-D-GlcNAc-(1-&gt;4)-Mur2Ac(oyl-L-Ala-gamma-D-Glu-L-Lys-D-Ala-D-Ala)-di-trans,octa-cis-undecaprenyl diphosphate = [GlcNAc-(1-&gt;4)-Mur2Ac(oyl-L-Ala-gamma-D-Glu-L-Lys-D-Ala-D-Ala)](n+1)-di-trans,octa-cis-undecaprenyl diphosphate + di-trans,octa-cis-undecaprenyl diphosphate + H(+)</text>
        <dbReference type="Rhea" id="RHEA:23708"/>
        <dbReference type="Rhea" id="RHEA-COMP:9602"/>
        <dbReference type="Rhea" id="RHEA-COMP:9603"/>
        <dbReference type="ChEBI" id="CHEBI:15378"/>
        <dbReference type="ChEBI" id="CHEBI:58405"/>
        <dbReference type="ChEBI" id="CHEBI:60033"/>
        <dbReference type="ChEBI" id="CHEBI:78435"/>
        <dbReference type="EC" id="2.4.99.28"/>
    </reaction>
</comment>
<name>A0A2U3D9H9_SULT2</name>
<keyword evidence="9" id="KW-0378">Hydrolase</keyword>
<dbReference type="GO" id="GO:0008360">
    <property type="term" value="P:regulation of cell shape"/>
    <property type="evidence" value="ECO:0007669"/>
    <property type="project" value="UniProtKB-KW"/>
</dbReference>
<reference evidence="20 21" key="1">
    <citation type="submission" date="2016-11" db="EMBL/GenBank/DDBJ databases">
        <title>Comparative genomics of Acidibacillus ferroxidans species.</title>
        <authorList>
            <person name="Oliveira G."/>
            <person name="Nunes G."/>
            <person name="Oliveira R."/>
            <person name="Araujo F."/>
            <person name="Salim A."/>
            <person name="Scholte L."/>
            <person name="Morais D."/>
            <person name="Nancucheo I."/>
            <person name="Johnson D.B."/>
            <person name="Grail B."/>
            <person name="Bittencourt J."/>
            <person name="Valadares R."/>
        </authorList>
    </citation>
    <scope>NUCLEOTIDE SEQUENCE [LARGE SCALE GENOMIC DNA]</scope>
    <source>
        <strain evidence="20 21">Y002</strain>
    </source>
</reference>
<evidence type="ECO:0000256" key="13">
    <source>
        <dbReference type="ARBA" id="ARBA00023268"/>
    </source>
</evidence>
<evidence type="ECO:0000256" key="17">
    <source>
        <dbReference type="SAM" id="Phobius"/>
    </source>
</evidence>
<evidence type="ECO:0000256" key="7">
    <source>
        <dbReference type="ARBA" id="ARBA00022676"/>
    </source>
</evidence>
<keyword evidence="8" id="KW-0808">Transferase</keyword>
<dbReference type="GO" id="GO:0030288">
    <property type="term" value="C:outer membrane-bounded periplasmic space"/>
    <property type="evidence" value="ECO:0007669"/>
    <property type="project" value="TreeGrafter"/>
</dbReference>
<comment type="similarity">
    <text evidence="3">In the N-terminal section; belongs to the glycosyltransferase 51 family.</text>
</comment>
<keyword evidence="4" id="KW-1003">Cell membrane</keyword>
<keyword evidence="21" id="KW-1185">Reference proteome</keyword>
<feature type="transmembrane region" description="Helical" evidence="17">
    <location>
        <begin position="37"/>
        <end position="56"/>
    </location>
</feature>
<dbReference type="FunFam" id="1.10.3810.10:FF:000001">
    <property type="entry name" value="Penicillin-binding protein 1A"/>
    <property type="match status" value="1"/>
</dbReference>
<keyword evidence="13" id="KW-0511">Multifunctional enzyme</keyword>
<evidence type="ECO:0000256" key="10">
    <source>
        <dbReference type="ARBA" id="ARBA00022960"/>
    </source>
</evidence>
<comment type="similarity">
    <text evidence="2">In the C-terminal section; belongs to the transpeptidase family.</text>
</comment>
<dbReference type="InterPro" id="IPR050396">
    <property type="entry name" value="Glycosyltr_51/Transpeptidase"/>
</dbReference>
<dbReference type="SUPFAM" id="SSF53955">
    <property type="entry name" value="Lysozyme-like"/>
    <property type="match status" value="1"/>
</dbReference>
<dbReference type="PANTHER" id="PTHR32282">
    <property type="entry name" value="BINDING PROTEIN TRANSPEPTIDASE, PUTATIVE-RELATED"/>
    <property type="match status" value="1"/>
</dbReference>
<evidence type="ECO:0000256" key="1">
    <source>
        <dbReference type="ARBA" id="ARBA00004236"/>
    </source>
</evidence>
<keyword evidence="10" id="KW-0133">Cell shape</keyword>
<gene>
    <name evidence="20" type="ORF">BM613_05870</name>
</gene>
<dbReference type="GO" id="GO:0008955">
    <property type="term" value="F:peptidoglycan glycosyltransferase activity"/>
    <property type="evidence" value="ECO:0007669"/>
    <property type="project" value="UniProtKB-EC"/>
</dbReference>
<keyword evidence="14" id="KW-0961">Cell wall biogenesis/degradation</keyword>
<evidence type="ECO:0000256" key="2">
    <source>
        <dbReference type="ARBA" id="ARBA00007090"/>
    </source>
</evidence>
<dbReference type="Pfam" id="PF00905">
    <property type="entry name" value="Transpeptidase"/>
    <property type="match status" value="1"/>
</dbReference>
<keyword evidence="7" id="KW-0328">Glycosyltransferase</keyword>
<dbReference type="GO" id="GO:0006508">
    <property type="term" value="P:proteolysis"/>
    <property type="evidence" value="ECO:0007669"/>
    <property type="project" value="UniProtKB-KW"/>
</dbReference>
<evidence type="ECO:0000313" key="21">
    <source>
        <dbReference type="Proteomes" id="UP000245380"/>
    </source>
</evidence>
<evidence type="ECO:0000256" key="16">
    <source>
        <dbReference type="ARBA" id="ARBA00049902"/>
    </source>
</evidence>
<feature type="domain" description="Penicillin-binding protein transpeptidase" evidence="18">
    <location>
        <begin position="340"/>
        <end position="607"/>
    </location>
</feature>
<keyword evidence="17" id="KW-1133">Transmembrane helix</keyword>
<keyword evidence="12 17" id="KW-0472">Membrane</keyword>
<protein>
    <submittedName>
        <fullName evidence="20">Uncharacterized protein</fullName>
    </submittedName>
</protein>
<dbReference type="GO" id="GO:0009252">
    <property type="term" value="P:peptidoglycan biosynthetic process"/>
    <property type="evidence" value="ECO:0007669"/>
    <property type="project" value="UniProtKB-KW"/>
</dbReference>
<dbReference type="InterPro" id="IPR001264">
    <property type="entry name" value="Glyco_trans_51"/>
</dbReference>
<dbReference type="InterPro" id="IPR001460">
    <property type="entry name" value="PCN-bd_Tpept"/>
</dbReference>
<dbReference type="Proteomes" id="UP000245380">
    <property type="component" value="Unassembled WGS sequence"/>
</dbReference>
<evidence type="ECO:0000256" key="15">
    <source>
        <dbReference type="ARBA" id="ARBA00034000"/>
    </source>
</evidence>
<evidence type="ECO:0000259" key="19">
    <source>
        <dbReference type="Pfam" id="PF00912"/>
    </source>
</evidence>
<organism evidence="20 21">
    <name type="scientific">Sulfoacidibacillus thermotolerans</name>
    <name type="common">Acidibacillus sulfuroxidans</name>
    <dbReference type="NCBI Taxonomy" id="1765684"/>
    <lineage>
        <taxon>Bacteria</taxon>
        <taxon>Bacillati</taxon>
        <taxon>Bacillota</taxon>
        <taxon>Bacilli</taxon>
        <taxon>Bacillales</taxon>
        <taxon>Alicyclobacillaceae</taxon>
        <taxon>Sulfoacidibacillus</taxon>
    </lineage>
</organism>
<accession>A0A2U3D9H9</accession>
<dbReference type="OrthoDB" id="9766909at2"/>
<keyword evidence="5" id="KW-0121">Carboxypeptidase</keyword>
<evidence type="ECO:0000256" key="9">
    <source>
        <dbReference type="ARBA" id="ARBA00022801"/>
    </source>
</evidence>
<dbReference type="InterPro" id="IPR023346">
    <property type="entry name" value="Lysozyme-like_dom_sf"/>
</dbReference>
<dbReference type="GO" id="GO:0071555">
    <property type="term" value="P:cell wall organization"/>
    <property type="evidence" value="ECO:0007669"/>
    <property type="project" value="UniProtKB-KW"/>
</dbReference>
<evidence type="ECO:0000256" key="6">
    <source>
        <dbReference type="ARBA" id="ARBA00022670"/>
    </source>
</evidence>
<dbReference type="GO" id="GO:0008658">
    <property type="term" value="F:penicillin binding"/>
    <property type="evidence" value="ECO:0007669"/>
    <property type="project" value="InterPro"/>
</dbReference>
<dbReference type="InterPro" id="IPR012338">
    <property type="entry name" value="Beta-lactam/transpept-like"/>
</dbReference>
<dbReference type="RefSeq" id="WP_109430241.1">
    <property type="nucleotide sequence ID" value="NZ_MPDK01000007.1"/>
</dbReference>
<dbReference type="GO" id="GO:0005886">
    <property type="term" value="C:plasma membrane"/>
    <property type="evidence" value="ECO:0007669"/>
    <property type="project" value="UniProtKB-SubCell"/>
</dbReference>
<dbReference type="InterPro" id="IPR036950">
    <property type="entry name" value="PBP_transglycosylase"/>
</dbReference>
<comment type="caution">
    <text evidence="20">The sequence shown here is derived from an EMBL/GenBank/DDBJ whole genome shotgun (WGS) entry which is preliminary data.</text>
</comment>
<keyword evidence="17" id="KW-0812">Transmembrane</keyword>
<evidence type="ECO:0000256" key="5">
    <source>
        <dbReference type="ARBA" id="ARBA00022645"/>
    </source>
</evidence>
<evidence type="ECO:0000256" key="4">
    <source>
        <dbReference type="ARBA" id="ARBA00022475"/>
    </source>
</evidence>
<dbReference type="Gene3D" id="3.40.710.10">
    <property type="entry name" value="DD-peptidase/beta-lactamase superfamily"/>
    <property type="match status" value="1"/>
</dbReference>
<evidence type="ECO:0000256" key="3">
    <source>
        <dbReference type="ARBA" id="ARBA00007739"/>
    </source>
</evidence>
<evidence type="ECO:0000256" key="14">
    <source>
        <dbReference type="ARBA" id="ARBA00023316"/>
    </source>
</evidence>
<dbReference type="EMBL" id="MPDK01000007">
    <property type="protein sequence ID" value="PWI57937.1"/>
    <property type="molecule type" value="Genomic_DNA"/>
</dbReference>
<keyword evidence="11" id="KW-0573">Peptidoglycan synthesis</keyword>
<sequence>MSKPPKTLPKSALALRTQLFKIWWVEQRQRAPKYTRYFSLAFLTMVSVGTAVGYVLHHIPLPELLDEPSQVFSQDGQKIGQLSDQPARMQVSLKDIPLALQEATIAIEDASFYRHRGLNFKGIARAFVADLIAGHVVQGGSTITQQLAKNLFLSSDRTLWRKLQEALYALDLEWHYSKQKILTDYFNVIYYGEGATGVEAASEVYFGRPVAQLDLAQSALLAGLPKGPSLYSPFVNPVAAKHRQREVLEAMVRTGFLTKSAAHAAFIAPLHYATHRMKETFAPYFMTAATTAVEHQLHLQKSALSRGGLSIQSTLNQNIQKALDDAIKHYIPAHTGLQVAAIAMDPTTGAIEAYSGGTNYLESPYDRVHAMRQPGSTFKPFVYITALDRGYTAALHMKSAPTTFHYDGDRTYTVHNFADDYTYGQIDMKQAIAHSDNVFAVSTNMRVGPYHVIESAERLGLPMNMHPYPSLALGVFPVSVYDLARAYAVFANGGFLIQPHYFTSIRDATGSVIYHQSSQRLLVESPVTCAIITDMLQSVMQPGGTGYRVKHMIPGPIAAKTGTTDTDAWMVGYTPKTVCAVWVGYDHMHPLNAIEAHAAAPIFASVMRAAYAESSQGTFSLPAGAIRVKIDPETGQQATSSCPITEQDVFAMGTEPTRTCFKHPDPHTGLGQNFHQLLQSIWRFLHG</sequence>
<evidence type="ECO:0000259" key="18">
    <source>
        <dbReference type="Pfam" id="PF00905"/>
    </source>
</evidence>
<dbReference type="AlphaFoldDB" id="A0A2U3D9H9"/>
<dbReference type="SUPFAM" id="SSF56601">
    <property type="entry name" value="beta-lactamase/transpeptidase-like"/>
    <property type="match status" value="1"/>
</dbReference>
<evidence type="ECO:0000256" key="11">
    <source>
        <dbReference type="ARBA" id="ARBA00022984"/>
    </source>
</evidence>
<comment type="catalytic activity">
    <reaction evidence="15">
        <text>Preferential cleavage: (Ac)2-L-Lys-D-Ala-|-D-Ala. Also transpeptidation of peptidyl-alanyl moieties that are N-acyl substituents of D-alanine.</text>
        <dbReference type="EC" id="3.4.16.4"/>
    </reaction>
</comment>
<evidence type="ECO:0000256" key="8">
    <source>
        <dbReference type="ARBA" id="ARBA00022679"/>
    </source>
</evidence>
<comment type="subcellular location">
    <subcellularLocation>
        <location evidence="1">Cell membrane</location>
    </subcellularLocation>
</comment>
<proteinExistence type="inferred from homology"/>
<dbReference type="GO" id="GO:0009002">
    <property type="term" value="F:serine-type D-Ala-D-Ala carboxypeptidase activity"/>
    <property type="evidence" value="ECO:0007669"/>
    <property type="project" value="UniProtKB-EC"/>
</dbReference>
<keyword evidence="6" id="KW-0645">Protease</keyword>
<dbReference type="PANTHER" id="PTHR32282:SF11">
    <property type="entry name" value="PENICILLIN-BINDING PROTEIN 1B"/>
    <property type="match status" value="1"/>
</dbReference>
<dbReference type="NCBIfam" id="TIGR02074">
    <property type="entry name" value="PBP_1a_fam"/>
    <property type="match status" value="1"/>
</dbReference>
<dbReference type="Pfam" id="PF00912">
    <property type="entry name" value="Transgly"/>
    <property type="match status" value="1"/>
</dbReference>
<evidence type="ECO:0000256" key="12">
    <source>
        <dbReference type="ARBA" id="ARBA00023136"/>
    </source>
</evidence>
<evidence type="ECO:0000313" key="20">
    <source>
        <dbReference type="EMBL" id="PWI57937.1"/>
    </source>
</evidence>
<feature type="domain" description="Glycosyl transferase family 51" evidence="19">
    <location>
        <begin position="76"/>
        <end position="251"/>
    </location>
</feature>
<dbReference type="Gene3D" id="1.10.3810.10">
    <property type="entry name" value="Biosynthetic peptidoglycan transglycosylase-like"/>
    <property type="match status" value="1"/>
</dbReference>